<comment type="catalytic activity">
    <reaction evidence="16">
        <text>L-seryl-[protein] + ATP = O-phospho-L-seryl-[protein] + ADP + H(+)</text>
        <dbReference type="Rhea" id="RHEA:17989"/>
        <dbReference type="Rhea" id="RHEA-COMP:9863"/>
        <dbReference type="Rhea" id="RHEA-COMP:11604"/>
        <dbReference type="ChEBI" id="CHEBI:15378"/>
        <dbReference type="ChEBI" id="CHEBI:29999"/>
        <dbReference type="ChEBI" id="CHEBI:30616"/>
        <dbReference type="ChEBI" id="CHEBI:83421"/>
        <dbReference type="ChEBI" id="CHEBI:456216"/>
    </reaction>
</comment>
<evidence type="ECO:0000256" key="14">
    <source>
        <dbReference type="ARBA" id="ARBA00023157"/>
    </source>
</evidence>
<dbReference type="Gene3D" id="3.30.200.20">
    <property type="entry name" value="Phosphorylase Kinase, domain 1"/>
    <property type="match status" value="1"/>
</dbReference>
<dbReference type="PROSITE" id="PS50026">
    <property type="entry name" value="EGF_3"/>
    <property type="match status" value="2"/>
</dbReference>
<dbReference type="InterPro" id="IPR011009">
    <property type="entry name" value="Kinase-like_dom_sf"/>
</dbReference>
<keyword evidence="3 19" id="KW-0245">EGF-like domain</keyword>
<dbReference type="Gene3D" id="1.10.510.10">
    <property type="entry name" value="Transferase(Phosphotransferase) domain 1"/>
    <property type="match status" value="1"/>
</dbReference>
<dbReference type="PANTHER" id="PTHR27005:SF353">
    <property type="entry name" value="WALL-ASSOCIATED RECEPTOR KINASE-LIKE 22"/>
    <property type="match status" value="1"/>
</dbReference>
<feature type="domain" description="EGF-like" evidence="22">
    <location>
        <begin position="306"/>
        <end position="345"/>
    </location>
</feature>
<dbReference type="GO" id="GO:0005509">
    <property type="term" value="F:calcium ion binding"/>
    <property type="evidence" value="ECO:0007669"/>
    <property type="project" value="InterPro"/>
</dbReference>
<keyword evidence="15" id="KW-0325">Glycoprotein</keyword>
<dbReference type="InterPro" id="IPR000742">
    <property type="entry name" value="EGF"/>
</dbReference>
<keyword evidence="5" id="KW-0808">Transferase</keyword>
<evidence type="ECO:0000256" key="1">
    <source>
        <dbReference type="ARBA" id="ARBA00004479"/>
    </source>
</evidence>
<dbReference type="FunFam" id="3.30.200.20:FF:000043">
    <property type="entry name" value="Wall-associated receptor kinase 2"/>
    <property type="match status" value="1"/>
</dbReference>
<keyword evidence="8" id="KW-0677">Repeat</keyword>
<dbReference type="SUPFAM" id="SSF56112">
    <property type="entry name" value="Protein kinase-like (PK-like)"/>
    <property type="match status" value="1"/>
</dbReference>
<protein>
    <recommendedName>
        <fullName evidence="25">Protein kinase domain-containing protein</fullName>
    </recommendedName>
</protein>
<evidence type="ECO:0000256" key="10">
    <source>
        <dbReference type="ARBA" id="ARBA00022777"/>
    </source>
</evidence>
<dbReference type="PROSITE" id="PS00108">
    <property type="entry name" value="PROTEIN_KINASE_ST"/>
    <property type="match status" value="1"/>
</dbReference>
<dbReference type="PROSITE" id="PS50011">
    <property type="entry name" value="PROTEIN_KINASE_DOM"/>
    <property type="match status" value="1"/>
</dbReference>
<name>A0A5J4ZB55_9ASTE</name>
<dbReference type="InterPro" id="IPR045274">
    <property type="entry name" value="WAK-like"/>
</dbReference>
<dbReference type="InterPro" id="IPR018097">
    <property type="entry name" value="EGF_Ca-bd_CS"/>
</dbReference>
<dbReference type="InterPro" id="IPR001881">
    <property type="entry name" value="EGF-like_Ca-bd_dom"/>
</dbReference>
<keyword evidence="7" id="KW-0732">Signal</keyword>
<evidence type="ECO:0000256" key="19">
    <source>
        <dbReference type="PROSITE-ProRule" id="PRU00076"/>
    </source>
</evidence>
<feature type="domain" description="Protein kinase" evidence="21">
    <location>
        <begin position="436"/>
        <end position="716"/>
    </location>
</feature>
<dbReference type="GO" id="GO:0030247">
    <property type="term" value="F:polysaccharide binding"/>
    <property type="evidence" value="ECO:0007669"/>
    <property type="project" value="InterPro"/>
</dbReference>
<keyword evidence="24" id="KW-1185">Reference proteome</keyword>
<dbReference type="FunFam" id="2.10.25.10:FF:000628">
    <property type="entry name" value="Wall-associated receptor kinase 2"/>
    <property type="match status" value="1"/>
</dbReference>
<dbReference type="EMBL" id="CM018052">
    <property type="protein sequence ID" value="KAA8514808.1"/>
    <property type="molecule type" value="Genomic_DNA"/>
</dbReference>
<dbReference type="InterPro" id="IPR008271">
    <property type="entry name" value="Ser/Thr_kinase_AS"/>
</dbReference>
<dbReference type="PANTHER" id="PTHR27005">
    <property type="entry name" value="WALL-ASSOCIATED RECEPTOR KINASE-LIKE 21"/>
    <property type="match status" value="1"/>
</dbReference>
<evidence type="ECO:0000256" key="20">
    <source>
        <dbReference type="SAM" id="Phobius"/>
    </source>
</evidence>
<evidence type="ECO:0000256" key="6">
    <source>
        <dbReference type="ARBA" id="ARBA00022692"/>
    </source>
</evidence>
<comment type="subcellular location">
    <subcellularLocation>
        <location evidence="1">Membrane</location>
        <topology evidence="1">Single-pass type I membrane protein</topology>
    </subcellularLocation>
</comment>
<dbReference type="FunFam" id="2.10.25.10:FF:000038">
    <property type="entry name" value="Fibrillin 2"/>
    <property type="match status" value="1"/>
</dbReference>
<feature type="domain" description="EGF-like" evidence="22">
    <location>
        <begin position="262"/>
        <end position="305"/>
    </location>
</feature>
<evidence type="ECO:0000256" key="7">
    <source>
        <dbReference type="ARBA" id="ARBA00022729"/>
    </source>
</evidence>
<dbReference type="GO" id="GO:0004674">
    <property type="term" value="F:protein serine/threonine kinase activity"/>
    <property type="evidence" value="ECO:0007669"/>
    <property type="project" value="UniProtKB-KW"/>
</dbReference>
<dbReference type="CDD" id="cd00054">
    <property type="entry name" value="EGF_CA"/>
    <property type="match status" value="1"/>
</dbReference>
<dbReference type="PROSITE" id="PS00010">
    <property type="entry name" value="ASX_HYDROXYL"/>
    <property type="match status" value="1"/>
</dbReference>
<gene>
    <name evidence="23" type="ORF">F0562_017987</name>
</gene>
<comment type="caution">
    <text evidence="19">Lacks conserved residue(s) required for the propagation of feature annotation.</text>
</comment>
<comment type="catalytic activity">
    <reaction evidence="17">
        <text>L-threonyl-[protein] + ATP = O-phospho-L-threonyl-[protein] + ADP + H(+)</text>
        <dbReference type="Rhea" id="RHEA:46608"/>
        <dbReference type="Rhea" id="RHEA-COMP:11060"/>
        <dbReference type="Rhea" id="RHEA-COMP:11605"/>
        <dbReference type="ChEBI" id="CHEBI:15378"/>
        <dbReference type="ChEBI" id="CHEBI:30013"/>
        <dbReference type="ChEBI" id="CHEBI:30616"/>
        <dbReference type="ChEBI" id="CHEBI:61977"/>
        <dbReference type="ChEBI" id="CHEBI:456216"/>
    </reaction>
</comment>
<keyword evidence="2" id="KW-0723">Serine/threonine-protein kinase</keyword>
<evidence type="ECO:0000256" key="5">
    <source>
        <dbReference type="ARBA" id="ARBA00022679"/>
    </source>
</evidence>
<feature type="disulfide bond" evidence="19">
    <location>
        <begin position="271"/>
        <end position="288"/>
    </location>
</feature>
<dbReference type="Pfam" id="PF13947">
    <property type="entry name" value="GUB_WAK_bind"/>
    <property type="match status" value="1"/>
</dbReference>
<comment type="function">
    <text evidence="18">Serine/threonine-protein kinase that may function as a signaling receptor of extracellular matrix component. Binding to pectin may have significance in the control of cell expansion, morphogenesis and development.</text>
</comment>
<dbReference type="SMART" id="SM00179">
    <property type="entry name" value="EGF_CA"/>
    <property type="match status" value="1"/>
</dbReference>
<evidence type="ECO:0000256" key="3">
    <source>
        <dbReference type="ARBA" id="ARBA00022536"/>
    </source>
</evidence>
<evidence type="ECO:0008006" key="25">
    <source>
        <dbReference type="Google" id="ProtNLM"/>
    </source>
</evidence>
<keyword evidence="10" id="KW-0418">Kinase</keyword>
<keyword evidence="12 20" id="KW-1133">Transmembrane helix</keyword>
<dbReference type="PROSITE" id="PS01187">
    <property type="entry name" value="EGF_CA"/>
    <property type="match status" value="1"/>
</dbReference>
<evidence type="ECO:0000259" key="22">
    <source>
        <dbReference type="PROSITE" id="PS50026"/>
    </source>
</evidence>
<keyword evidence="13 20" id="KW-0472">Membrane</keyword>
<dbReference type="SUPFAM" id="SSF57196">
    <property type="entry name" value="EGF/Laminin"/>
    <property type="match status" value="1"/>
</dbReference>
<dbReference type="Gene3D" id="2.10.25.10">
    <property type="entry name" value="Laminin"/>
    <property type="match status" value="2"/>
</dbReference>
<evidence type="ECO:0000256" key="12">
    <source>
        <dbReference type="ARBA" id="ARBA00022989"/>
    </source>
</evidence>
<dbReference type="InterPro" id="IPR000152">
    <property type="entry name" value="EGF-type_Asp/Asn_hydroxyl_site"/>
</dbReference>
<evidence type="ECO:0000259" key="21">
    <source>
        <dbReference type="PROSITE" id="PS50011"/>
    </source>
</evidence>
<evidence type="ECO:0000256" key="9">
    <source>
        <dbReference type="ARBA" id="ARBA00022741"/>
    </source>
</evidence>
<organism evidence="23 24">
    <name type="scientific">Nyssa sinensis</name>
    <dbReference type="NCBI Taxonomy" id="561372"/>
    <lineage>
        <taxon>Eukaryota</taxon>
        <taxon>Viridiplantae</taxon>
        <taxon>Streptophyta</taxon>
        <taxon>Embryophyta</taxon>
        <taxon>Tracheophyta</taxon>
        <taxon>Spermatophyta</taxon>
        <taxon>Magnoliopsida</taxon>
        <taxon>eudicotyledons</taxon>
        <taxon>Gunneridae</taxon>
        <taxon>Pentapetalae</taxon>
        <taxon>asterids</taxon>
        <taxon>Cornales</taxon>
        <taxon>Nyssaceae</taxon>
        <taxon>Nyssa</taxon>
    </lineage>
</organism>
<dbReference type="SMART" id="SM00181">
    <property type="entry name" value="EGF"/>
    <property type="match status" value="2"/>
</dbReference>
<dbReference type="InterPro" id="IPR000719">
    <property type="entry name" value="Prot_kinase_dom"/>
</dbReference>
<keyword evidence="4" id="KW-0597">Phosphoprotein</keyword>
<evidence type="ECO:0000313" key="24">
    <source>
        <dbReference type="Proteomes" id="UP000325577"/>
    </source>
</evidence>
<evidence type="ECO:0000256" key="4">
    <source>
        <dbReference type="ARBA" id="ARBA00022553"/>
    </source>
</evidence>
<dbReference type="AlphaFoldDB" id="A0A5J4ZB55"/>
<feature type="transmembrane region" description="Helical" evidence="20">
    <location>
        <begin position="361"/>
        <end position="383"/>
    </location>
</feature>
<dbReference type="Proteomes" id="UP000325577">
    <property type="component" value="Linkage Group LG9"/>
</dbReference>
<dbReference type="InterPro" id="IPR025287">
    <property type="entry name" value="WAK_GUB"/>
</dbReference>
<keyword evidence="6 20" id="KW-0812">Transmembrane</keyword>
<evidence type="ECO:0000256" key="16">
    <source>
        <dbReference type="ARBA" id="ARBA00047558"/>
    </source>
</evidence>
<dbReference type="SMART" id="SM00220">
    <property type="entry name" value="S_TKc"/>
    <property type="match status" value="1"/>
</dbReference>
<dbReference type="GO" id="GO:0005886">
    <property type="term" value="C:plasma membrane"/>
    <property type="evidence" value="ECO:0007669"/>
    <property type="project" value="TreeGrafter"/>
</dbReference>
<proteinExistence type="predicted"/>
<sequence length="782" mass="86674">MQRRYHPICNRDKGSMSLQVVLVHVILASSFLLFQLVEPAVAAGSNSMAKPGCQEMCGHITIPYPFGIGEGCYLDKPFEVTCNQSLNSAFLPQLKGSVVEISSEYARVNQRAEVRCYNNQSESGAISFPGIEYESGPQLRYSYSENKFVAIGCDIFAYITDQRNMSGCASLCYNISNIVGPNASSSCSGIGCCQSSILENLTSFTLYIHSVNTLMQAWTSNPCTISFVADRDFSESLNITEGNSYDVPVVYDWAIGNISCHQARQRSDYACGHNSYCVDSSNGLGYKCNCSGGYTGNPYLPHGCQDINECDVRENNACRGKASCRNMAGSYYCSCPSGYRTNDTSPHEISCIPDQDLLPQILSLGLGLAAGILILVAVGFWLYRMLQKRKRNKIKHKFFKRNGGLLLQQQISSSEGNVEKTKLYSKEELEKATDNFNASRVLGKGGLGTVYKGMLSDGCIVAVKKSNMVDESQVGQFINEVIILSQINHRNIVKLLGCCLETEVPLLVYEYVSNGTLTHHLRNRNQESTISWNNRLRIAGEVAGALAYLHSYASTAIFHRDIKSSNILLDENYRAVVSDFGLSKTVPHNKTHLTTLVRGTFGYMDPEYFQSGRLTDKSDVYAFGVVLVELLTGQKAFSSGESNEGLVSYFRSSVKQNNLSEFLDTLVVNEGKKEEVLAVAMLAKRCLKLNAKKRPSMKEAAVYLERLRGIQEQPLLVQNCQGNYCSVSERSYSDTDAITEDSQEQPLFQQNYLDHYRSVSETSYSYTIDAVTEGTKDHIIFP</sequence>
<dbReference type="InterPro" id="IPR049883">
    <property type="entry name" value="NOTCH1_EGF-like"/>
</dbReference>
<evidence type="ECO:0000256" key="15">
    <source>
        <dbReference type="ARBA" id="ARBA00023180"/>
    </source>
</evidence>
<evidence type="ECO:0000256" key="11">
    <source>
        <dbReference type="ARBA" id="ARBA00022840"/>
    </source>
</evidence>
<dbReference type="GO" id="GO:0005524">
    <property type="term" value="F:ATP binding"/>
    <property type="evidence" value="ECO:0007669"/>
    <property type="project" value="UniProtKB-KW"/>
</dbReference>
<dbReference type="CDD" id="cd14066">
    <property type="entry name" value="STKc_IRAK"/>
    <property type="match status" value="1"/>
</dbReference>
<evidence type="ECO:0000256" key="2">
    <source>
        <dbReference type="ARBA" id="ARBA00022527"/>
    </source>
</evidence>
<dbReference type="GO" id="GO:0007166">
    <property type="term" value="P:cell surface receptor signaling pathway"/>
    <property type="evidence" value="ECO:0007669"/>
    <property type="project" value="InterPro"/>
</dbReference>
<keyword evidence="14 19" id="KW-1015">Disulfide bond</keyword>
<keyword evidence="9" id="KW-0547">Nucleotide-binding</keyword>
<accession>A0A5J4ZB55</accession>
<dbReference type="FunFam" id="1.10.510.10:FF:000084">
    <property type="entry name" value="Wall-associated receptor kinase 2"/>
    <property type="match status" value="1"/>
</dbReference>
<dbReference type="Pfam" id="PF00069">
    <property type="entry name" value="Pkinase"/>
    <property type="match status" value="1"/>
</dbReference>
<evidence type="ECO:0000256" key="17">
    <source>
        <dbReference type="ARBA" id="ARBA00047951"/>
    </source>
</evidence>
<dbReference type="Pfam" id="PF07645">
    <property type="entry name" value="EGF_CA"/>
    <property type="match status" value="1"/>
</dbReference>
<dbReference type="OrthoDB" id="4062651at2759"/>
<evidence type="ECO:0000256" key="18">
    <source>
        <dbReference type="ARBA" id="ARBA00058961"/>
    </source>
</evidence>
<reference evidence="23 24" key="1">
    <citation type="submission" date="2019-09" db="EMBL/GenBank/DDBJ databases">
        <title>A chromosome-level genome assembly of the Chinese tupelo Nyssa sinensis.</title>
        <authorList>
            <person name="Yang X."/>
            <person name="Kang M."/>
            <person name="Yang Y."/>
            <person name="Xiong H."/>
            <person name="Wang M."/>
            <person name="Zhang Z."/>
            <person name="Wang Z."/>
            <person name="Wu H."/>
            <person name="Ma T."/>
            <person name="Liu J."/>
            <person name="Xi Z."/>
        </authorList>
    </citation>
    <scope>NUCLEOTIDE SEQUENCE [LARGE SCALE GENOMIC DNA]</scope>
    <source>
        <strain evidence="23">J267</strain>
        <tissue evidence="23">Leaf</tissue>
    </source>
</reference>
<evidence type="ECO:0000256" key="13">
    <source>
        <dbReference type="ARBA" id="ARBA00023136"/>
    </source>
</evidence>
<evidence type="ECO:0000313" key="23">
    <source>
        <dbReference type="EMBL" id="KAA8514808.1"/>
    </source>
</evidence>
<keyword evidence="11" id="KW-0067">ATP-binding</keyword>
<evidence type="ECO:0000256" key="8">
    <source>
        <dbReference type="ARBA" id="ARBA00022737"/>
    </source>
</evidence>